<evidence type="ECO:0000313" key="1">
    <source>
        <dbReference type="EMBL" id="GIY81625.1"/>
    </source>
</evidence>
<reference evidence="1 2" key="1">
    <citation type="submission" date="2021-06" db="EMBL/GenBank/DDBJ databases">
        <title>Caerostris extrusa draft genome.</title>
        <authorList>
            <person name="Kono N."/>
            <person name="Arakawa K."/>
        </authorList>
    </citation>
    <scope>NUCLEOTIDE SEQUENCE [LARGE SCALE GENOMIC DNA]</scope>
</reference>
<sequence>MWFQLDGVPAHFSKKKCEVSGTFYLEIDEVVEMILSLRPDYRRISRFRISFLGKMTPFAKKWCFYVLVRKSPFTFPCFSSDHAFKETHTKKVFL</sequence>
<dbReference type="Proteomes" id="UP001054945">
    <property type="component" value="Unassembled WGS sequence"/>
</dbReference>
<name>A0AAV4WFM6_CAEEX</name>
<keyword evidence="2" id="KW-1185">Reference proteome</keyword>
<dbReference type="AlphaFoldDB" id="A0AAV4WFM6"/>
<protein>
    <submittedName>
        <fullName evidence="1">Uncharacterized protein</fullName>
    </submittedName>
</protein>
<dbReference type="EMBL" id="BPLR01016148">
    <property type="protein sequence ID" value="GIY81625.1"/>
    <property type="molecule type" value="Genomic_DNA"/>
</dbReference>
<comment type="caution">
    <text evidence="1">The sequence shown here is derived from an EMBL/GenBank/DDBJ whole genome shotgun (WGS) entry which is preliminary data.</text>
</comment>
<accession>A0AAV4WFM6</accession>
<organism evidence="1 2">
    <name type="scientific">Caerostris extrusa</name>
    <name type="common">Bark spider</name>
    <name type="synonym">Caerostris bankana</name>
    <dbReference type="NCBI Taxonomy" id="172846"/>
    <lineage>
        <taxon>Eukaryota</taxon>
        <taxon>Metazoa</taxon>
        <taxon>Ecdysozoa</taxon>
        <taxon>Arthropoda</taxon>
        <taxon>Chelicerata</taxon>
        <taxon>Arachnida</taxon>
        <taxon>Araneae</taxon>
        <taxon>Araneomorphae</taxon>
        <taxon>Entelegynae</taxon>
        <taxon>Araneoidea</taxon>
        <taxon>Araneidae</taxon>
        <taxon>Caerostris</taxon>
    </lineage>
</organism>
<evidence type="ECO:0000313" key="2">
    <source>
        <dbReference type="Proteomes" id="UP001054945"/>
    </source>
</evidence>
<proteinExistence type="predicted"/>
<gene>
    <name evidence="1" type="ORF">CEXT_658791</name>
</gene>